<dbReference type="SUPFAM" id="SSF102405">
    <property type="entry name" value="MCP/YpsA-like"/>
    <property type="match status" value="1"/>
</dbReference>
<dbReference type="EMBL" id="WVIC01000042">
    <property type="protein sequence ID" value="NCJ08172.1"/>
    <property type="molecule type" value="Genomic_DNA"/>
</dbReference>
<dbReference type="PANTHER" id="PTHR43393:SF2">
    <property type="entry name" value="CYTOKININ RIBOSIDE 5'-MONOPHOSPHATE PHOSPHORIBOHYDROLASE"/>
    <property type="match status" value="1"/>
</dbReference>
<dbReference type="InterPro" id="IPR031100">
    <property type="entry name" value="LOG_fam"/>
</dbReference>
<dbReference type="Pfam" id="PF03641">
    <property type="entry name" value="Lysine_decarbox"/>
    <property type="match status" value="1"/>
</dbReference>
<keyword evidence="2" id="KW-1185">Reference proteome</keyword>
<evidence type="ECO:0000313" key="2">
    <source>
        <dbReference type="Proteomes" id="UP000607397"/>
    </source>
</evidence>
<dbReference type="RefSeq" id="WP_161826647.1">
    <property type="nucleotide sequence ID" value="NZ_WVIC01000042.1"/>
</dbReference>
<comment type="caution">
    <text evidence="1">The sequence shown here is derived from an EMBL/GenBank/DDBJ whole genome shotgun (WGS) entry which is preliminary data.</text>
</comment>
<name>A0A8K2A1M2_9CYAN</name>
<sequence>MTLSNQQSPAMTHLQRDLMSLVEQLPHLSHGNLIAEVLTTLIRMSHEDIDRLDWKILRSSLQDLERGFQIFNRYRHVRKISVFGSARLSEESPAYQLAVTFAERVIQLGFMVMTGAGGGIMEAANKGAGAADSFGLGIQLPFEQLSNPFIEGDPKLIDFKYFFTRKLFFLRETDAIALFPGGFGTQDEAFECLTLTQTGKSPPIPMVLIDVPGGRYWQDWDAYLKKQLTAQGLISPEDHHIYTITDNIETACAAIAQFYRVYHSSRYVGDQLVMRLNCAPTSEQINQLNQEFADILVQGKIVPQSTALPAELQAQEPQPQQTTDGTEHLPRLVFHFNQRDHGRLYQLIAAINNLVLPGEPACHPERK</sequence>
<reference evidence="1" key="1">
    <citation type="submission" date="2019-12" db="EMBL/GenBank/DDBJ databases">
        <title>High-Quality draft genome sequences of three cyanobacteria isolated from the limestone walls of the Old Cathedral of Coimbra.</title>
        <authorList>
            <person name="Tiago I."/>
            <person name="Soares F."/>
            <person name="Portugal A."/>
        </authorList>
    </citation>
    <scope>NUCLEOTIDE SEQUENCE [LARGE SCALE GENOMIC DNA]</scope>
    <source>
        <strain evidence="1">C</strain>
    </source>
</reference>
<dbReference type="Gene3D" id="3.40.50.450">
    <property type="match status" value="1"/>
</dbReference>
<dbReference type="AlphaFoldDB" id="A0A8K2A1M2"/>
<dbReference type="Proteomes" id="UP000607397">
    <property type="component" value="Unassembled WGS sequence"/>
</dbReference>
<organism evidence="1 2">
    <name type="scientific">Petrachloros mirabilis ULC683</name>
    <dbReference type="NCBI Taxonomy" id="2781853"/>
    <lineage>
        <taxon>Bacteria</taxon>
        <taxon>Bacillati</taxon>
        <taxon>Cyanobacteriota</taxon>
        <taxon>Cyanophyceae</taxon>
        <taxon>Synechococcales</taxon>
        <taxon>Petrachlorosaceae</taxon>
        <taxon>Petrachloros</taxon>
        <taxon>Petrachloros mirabilis</taxon>
    </lineage>
</organism>
<accession>A0A8K2A1M2</accession>
<gene>
    <name evidence="1" type="ORF">GS597_16985</name>
</gene>
<dbReference type="PANTHER" id="PTHR43393">
    <property type="entry name" value="CYTOKININ RIBOSIDE 5'-MONOPHOSPHATE PHOSPHORIBOHYDROLASE"/>
    <property type="match status" value="1"/>
</dbReference>
<dbReference type="GO" id="GO:0005829">
    <property type="term" value="C:cytosol"/>
    <property type="evidence" value="ECO:0007669"/>
    <property type="project" value="TreeGrafter"/>
</dbReference>
<evidence type="ECO:0000313" key="1">
    <source>
        <dbReference type="EMBL" id="NCJ08172.1"/>
    </source>
</evidence>
<protein>
    <submittedName>
        <fullName evidence="1">Cytochrome D ubiquinol oxidase subunit II</fullName>
    </submittedName>
</protein>
<dbReference type="InterPro" id="IPR052341">
    <property type="entry name" value="LOG_family_nucleotidases"/>
</dbReference>
<proteinExistence type="predicted"/>